<name>A0A0F9M320_9ZZZZ</name>
<reference evidence="1" key="1">
    <citation type="journal article" date="2015" name="Nature">
        <title>Complex archaea that bridge the gap between prokaryotes and eukaryotes.</title>
        <authorList>
            <person name="Spang A."/>
            <person name="Saw J.H."/>
            <person name="Jorgensen S.L."/>
            <person name="Zaremba-Niedzwiedzka K."/>
            <person name="Martijn J."/>
            <person name="Lind A.E."/>
            <person name="van Eijk R."/>
            <person name="Schleper C."/>
            <person name="Guy L."/>
            <person name="Ettema T.J."/>
        </authorList>
    </citation>
    <scope>NUCLEOTIDE SEQUENCE</scope>
</reference>
<dbReference type="AlphaFoldDB" id="A0A0F9M320"/>
<dbReference type="EMBL" id="LAZR01005413">
    <property type="protein sequence ID" value="KKN00109.1"/>
    <property type="molecule type" value="Genomic_DNA"/>
</dbReference>
<evidence type="ECO:0000313" key="1">
    <source>
        <dbReference type="EMBL" id="KKN00109.1"/>
    </source>
</evidence>
<organism evidence="1">
    <name type="scientific">marine sediment metagenome</name>
    <dbReference type="NCBI Taxonomy" id="412755"/>
    <lineage>
        <taxon>unclassified sequences</taxon>
        <taxon>metagenomes</taxon>
        <taxon>ecological metagenomes</taxon>
    </lineage>
</organism>
<sequence length="121" mass="12989">MATIAYSVVYDTPAVKVIKWETLTETNADGALYYIKRKSDVSFQVVGNFGTSGRCDAEGTNIPSNETQLYAALTDPSNSAIQLTAAGIKQIIENPLAIRPNIGAGTGVDVDVYMKITRQEA</sequence>
<proteinExistence type="predicted"/>
<protein>
    <submittedName>
        <fullName evidence="1">Uncharacterized protein</fullName>
    </submittedName>
</protein>
<gene>
    <name evidence="1" type="ORF">LCGC14_1141070</name>
</gene>
<accession>A0A0F9M320</accession>
<comment type="caution">
    <text evidence="1">The sequence shown here is derived from an EMBL/GenBank/DDBJ whole genome shotgun (WGS) entry which is preliminary data.</text>
</comment>